<dbReference type="EMBL" id="SSGG01000088">
    <property type="protein sequence ID" value="TXI36453.1"/>
    <property type="molecule type" value="Genomic_DNA"/>
</dbReference>
<protein>
    <recommendedName>
        <fullName evidence="4">Secreted protein</fullName>
    </recommendedName>
</protein>
<organism evidence="2 3">
    <name type="scientific">Methylophilus methylotrophus</name>
    <name type="common">Bacterium W3A1</name>
    <dbReference type="NCBI Taxonomy" id="17"/>
    <lineage>
        <taxon>Bacteria</taxon>
        <taxon>Pseudomonadati</taxon>
        <taxon>Pseudomonadota</taxon>
        <taxon>Betaproteobacteria</taxon>
        <taxon>Nitrosomonadales</taxon>
        <taxon>Methylophilaceae</taxon>
        <taxon>Methylophilus</taxon>
    </lineage>
</organism>
<comment type="caution">
    <text evidence="2">The sequence shown here is derived from an EMBL/GenBank/DDBJ whole genome shotgun (WGS) entry which is preliminary data.</text>
</comment>
<evidence type="ECO:0000313" key="3">
    <source>
        <dbReference type="Proteomes" id="UP000321374"/>
    </source>
</evidence>
<sequence>MCFWRLVSVFVVSLGICSTVFAAGVTQKPDQASASHTAKRNHFKKADRLATQAIKVNSPKQKMSAHSEDLRALMLALYESHPEELSKSAQVGPREMTEWVFDGKFGWRFDGLQRLQDQQALALLFDEQFEGDHVLALVVGLETTLFHGYGAENEFAIPAEQDTSRLQTLACTLRDFQKRYHGLMSGSKPVPMLQEAASQQLVSSALDSILQRIPVVTTQPCP</sequence>
<feature type="chain" id="PRO_5022659942" description="Secreted protein" evidence="1">
    <location>
        <begin position="23"/>
        <end position="222"/>
    </location>
</feature>
<evidence type="ECO:0008006" key="4">
    <source>
        <dbReference type="Google" id="ProtNLM"/>
    </source>
</evidence>
<keyword evidence="1" id="KW-0732">Signal</keyword>
<evidence type="ECO:0000313" key="2">
    <source>
        <dbReference type="EMBL" id="TXI36453.1"/>
    </source>
</evidence>
<reference evidence="2 3" key="1">
    <citation type="submission" date="2018-09" db="EMBL/GenBank/DDBJ databases">
        <title>Metagenome Assembled Genomes from an Advanced Water Purification Facility.</title>
        <authorList>
            <person name="Stamps B.W."/>
            <person name="Spear J.R."/>
        </authorList>
    </citation>
    <scope>NUCLEOTIDE SEQUENCE [LARGE SCALE GENOMIC DNA]</scope>
    <source>
        <strain evidence="2">Bin_42_2</strain>
    </source>
</reference>
<dbReference type="AlphaFoldDB" id="A0A5C7WH87"/>
<feature type="signal peptide" evidence="1">
    <location>
        <begin position="1"/>
        <end position="22"/>
    </location>
</feature>
<evidence type="ECO:0000256" key="1">
    <source>
        <dbReference type="SAM" id="SignalP"/>
    </source>
</evidence>
<proteinExistence type="predicted"/>
<name>A0A5C7WH87_METME</name>
<dbReference type="STRING" id="1122236.GCA_000378225_01594"/>
<gene>
    <name evidence="2" type="ORF">E6Q51_05495</name>
</gene>
<dbReference type="Proteomes" id="UP000321374">
    <property type="component" value="Unassembled WGS sequence"/>
</dbReference>
<accession>A0A5C7WH87</accession>